<comment type="caution">
    <text evidence="3">The sequence shown here is derived from an EMBL/GenBank/DDBJ whole genome shotgun (WGS) entry which is preliminary data.</text>
</comment>
<feature type="transmembrane region" description="Helical" evidence="2">
    <location>
        <begin position="12"/>
        <end position="37"/>
    </location>
</feature>
<name>A0A9P8CI23_9HELO</name>
<evidence type="ECO:0000313" key="4">
    <source>
        <dbReference type="Proteomes" id="UP000887226"/>
    </source>
</evidence>
<evidence type="ECO:0000256" key="2">
    <source>
        <dbReference type="SAM" id="Phobius"/>
    </source>
</evidence>
<organism evidence="3 4">
    <name type="scientific">Calycina marina</name>
    <dbReference type="NCBI Taxonomy" id="1763456"/>
    <lineage>
        <taxon>Eukaryota</taxon>
        <taxon>Fungi</taxon>
        <taxon>Dikarya</taxon>
        <taxon>Ascomycota</taxon>
        <taxon>Pezizomycotina</taxon>
        <taxon>Leotiomycetes</taxon>
        <taxon>Helotiales</taxon>
        <taxon>Pezizellaceae</taxon>
        <taxon>Calycina</taxon>
    </lineage>
</organism>
<dbReference type="EMBL" id="MU253761">
    <property type="protein sequence ID" value="KAG9247873.1"/>
    <property type="molecule type" value="Genomic_DNA"/>
</dbReference>
<feature type="transmembrane region" description="Helical" evidence="2">
    <location>
        <begin position="57"/>
        <end position="77"/>
    </location>
</feature>
<keyword evidence="2" id="KW-0472">Membrane</keyword>
<dbReference type="Proteomes" id="UP000887226">
    <property type="component" value="Unassembled WGS sequence"/>
</dbReference>
<evidence type="ECO:0000256" key="1">
    <source>
        <dbReference type="SAM" id="MobiDB-lite"/>
    </source>
</evidence>
<gene>
    <name evidence="3" type="ORF">BJ878DRAFT_122024</name>
</gene>
<keyword evidence="4" id="KW-1185">Reference proteome</keyword>
<feature type="region of interest" description="Disordered" evidence="1">
    <location>
        <begin position="139"/>
        <end position="165"/>
    </location>
</feature>
<protein>
    <submittedName>
        <fullName evidence="3">Uncharacterized protein</fullName>
    </submittedName>
</protein>
<evidence type="ECO:0000313" key="3">
    <source>
        <dbReference type="EMBL" id="KAG9247873.1"/>
    </source>
</evidence>
<dbReference type="OrthoDB" id="4502894at2759"/>
<accession>A0A9P8CI23</accession>
<reference evidence="3" key="1">
    <citation type="journal article" date="2021" name="IMA Fungus">
        <title>Genomic characterization of three marine fungi, including Emericellopsis atlantica sp. nov. with signatures of a generalist lifestyle and marine biomass degradation.</title>
        <authorList>
            <person name="Hagestad O.C."/>
            <person name="Hou L."/>
            <person name="Andersen J.H."/>
            <person name="Hansen E.H."/>
            <person name="Altermark B."/>
            <person name="Li C."/>
            <person name="Kuhnert E."/>
            <person name="Cox R.J."/>
            <person name="Crous P.W."/>
            <person name="Spatafora J.W."/>
            <person name="Lail K."/>
            <person name="Amirebrahimi M."/>
            <person name="Lipzen A."/>
            <person name="Pangilinan J."/>
            <person name="Andreopoulos W."/>
            <person name="Hayes R.D."/>
            <person name="Ng V."/>
            <person name="Grigoriev I.V."/>
            <person name="Jackson S.A."/>
            <person name="Sutton T.D.S."/>
            <person name="Dobson A.D.W."/>
            <person name="Rama T."/>
        </authorList>
    </citation>
    <scope>NUCLEOTIDE SEQUENCE</scope>
    <source>
        <strain evidence="3">TRa3180A</strain>
    </source>
</reference>
<keyword evidence="2" id="KW-0812">Transmembrane</keyword>
<dbReference type="AlphaFoldDB" id="A0A9P8CI23"/>
<sequence length="165" mass="18202">MDHIGSIFYCIYLPLTTIFTLLYSCFLVALAPLLHLASYALSAALLPVKFLAKFETLYIYLGVAAVIGLLTGAILYVSSSILMSIFNLASTTVKQTPDSAKAVRGYINMESAWQSLSSRGEGVRLGREFSLERQFTERQAKNDGRLPEQGLSSQTILEEDDSDDF</sequence>
<keyword evidence="2" id="KW-1133">Transmembrane helix</keyword>
<proteinExistence type="predicted"/>